<gene>
    <name evidence="5" type="primary">rplX</name>
    <name evidence="7" type="ORF">US90_C0009G0007</name>
</gene>
<keyword evidence="2 5" id="KW-0689">Ribosomal protein</keyword>
<protein>
    <recommendedName>
        <fullName evidence="4 5">Large ribosomal subunit protein uL24</fullName>
    </recommendedName>
</protein>
<dbReference type="AlphaFoldDB" id="A0A0G0K3M2"/>
<comment type="subunit">
    <text evidence="5">Part of the 50S ribosomal subunit.</text>
</comment>
<evidence type="ECO:0000256" key="3">
    <source>
        <dbReference type="ARBA" id="ARBA00023274"/>
    </source>
</evidence>
<dbReference type="Gene3D" id="2.30.30.30">
    <property type="match status" value="1"/>
</dbReference>
<dbReference type="Proteomes" id="UP000034406">
    <property type="component" value="Unassembled WGS sequence"/>
</dbReference>
<dbReference type="Pfam" id="PF17136">
    <property type="entry name" value="ribosomal_L24"/>
    <property type="match status" value="1"/>
</dbReference>
<dbReference type="InterPro" id="IPR014722">
    <property type="entry name" value="Rib_uL2_dom2"/>
</dbReference>
<dbReference type="HAMAP" id="MF_01326_B">
    <property type="entry name" value="Ribosomal_uL24_B"/>
    <property type="match status" value="1"/>
</dbReference>
<dbReference type="InterPro" id="IPR005825">
    <property type="entry name" value="Ribosomal_uL24_CS"/>
</dbReference>
<reference evidence="7 8" key="1">
    <citation type="journal article" date="2015" name="Nature">
        <title>rRNA introns, odd ribosomes, and small enigmatic genomes across a large radiation of phyla.</title>
        <authorList>
            <person name="Brown C.T."/>
            <person name="Hug L.A."/>
            <person name="Thomas B.C."/>
            <person name="Sharon I."/>
            <person name="Castelle C.J."/>
            <person name="Singh A."/>
            <person name="Wilkins M.J."/>
            <person name="Williams K.H."/>
            <person name="Banfield J.F."/>
        </authorList>
    </citation>
    <scope>NUCLEOTIDE SEQUENCE [LARGE SCALE GENOMIC DNA]</scope>
</reference>
<dbReference type="SUPFAM" id="SSF50104">
    <property type="entry name" value="Translation proteins SH3-like domain"/>
    <property type="match status" value="1"/>
</dbReference>
<dbReference type="EMBL" id="LBUT01000009">
    <property type="protein sequence ID" value="KKQ70070.1"/>
    <property type="molecule type" value="Genomic_DNA"/>
</dbReference>
<dbReference type="InterPro" id="IPR005824">
    <property type="entry name" value="KOW"/>
</dbReference>
<dbReference type="SMART" id="SM00739">
    <property type="entry name" value="KOW"/>
    <property type="match status" value="1"/>
</dbReference>
<evidence type="ECO:0000256" key="2">
    <source>
        <dbReference type="ARBA" id="ARBA00022980"/>
    </source>
</evidence>
<comment type="function">
    <text evidence="5">One of two assembly initiator proteins, it binds directly to the 5'-end of the 23S rRNA, where it nucleates assembly of the 50S subunit.</text>
</comment>
<dbReference type="GO" id="GO:0006412">
    <property type="term" value="P:translation"/>
    <property type="evidence" value="ECO:0007669"/>
    <property type="project" value="UniProtKB-UniRule"/>
</dbReference>
<dbReference type="InterPro" id="IPR041988">
    <property type="entry name" value="Ribosomal_uL24_KOW"/>
</dbReference>
<organism evidence="7 8">
    <name type="scientific">Candidatus Shapirobacteria bacterium GW2011_GWE2_38_30</name>
    <dbReference type="NCBI Taxonomy" id="1618490"/>
    <lineage>
        <taxon>Bacteria</taxon>
        <taxon>Candidatus Shapironibacteriota</taxon>
    </lineage>
</organism>
<evidence type="ECO:0000256" key="1">
    <source>
        <dbReference type="ARBA" id="ARBA00010618"/>
    </source>
</evidence>
<dbReference type="STRING" id="1618490.US90_C0009G0007"/>
<name>A0A0G0K3M2_9BACT</name>
<evidence type="ECO:0000313" key="8">
    <source>
        <dbReference type="Proteomes" id="UP000034406"/>
    </source>
</evidence>
<evidence type="ECO:0000256" key="5">
    <source>
        <dbReference type="HAMAP-Rule" id="MF_01326"/>
    </source>
</evidence>
<dbReference type="InterPro" id="IPR057264">
    <property type="entry name" value="Ribosomal_uL24_C"/>
</dbReference>
<keyword evidence="5" id="KW-0699">rRNA-binding</keyword>
<evidence type="ECO:0000259" key="6">
    <source>
        <dbReference type="SMART" id="SM00739"/>
    </source>
</evidence>
<dbReference type="GO" id="GO:0003735">
    <property type="term" value="F:structural constituent of ribosome"/>
    <property type="evidence" value="ECO:0007669"/>
    <property type="project" value="InterPro"/>
</dbReference>
<keyword evidence="3 5" id="KW-0687">Ribonucleoprotein</keyword>
<proteinExistence type="inferred from homology"/>
<dbReference type="NCBIfam" id="TIGR01079">
    <property type="entry name" value="rplX_bact"/>
    <property type="match status" value="1"/>
</dbReference>
<evidence type="ECO:0000256" key="4">
    <source>
        <dbReference type="ARBA" id="ARBA00035206"/>
    </source>
</evidence>
<feature type="domain" description="KOW" evidence="6">
    <location>
        <begin position="2"/>
        <end position="29"/>
    </location>
</feature>
<dbReference type="GO" id="GO:0019843">
    <property type="term" value="F:rRNA binding"/>
    <property type="evidence" value="ECO:0007669"/>
    <property type="project" value="UniProtKB-UniRule"/>
</dbReference>
<comment type="function">
    <text evidence="5">One of the proteins that surrounds the polypeptide exit tunnel on the outside of the subunit.</text>
</comment>
<dbReference type="InterPro" id="IPR008991">
    <property type="entry name" value="Translation_prot_SH3-like_sf"/>
</dbReference>
<dbReference type="CDD" id="cd06089">
    <property type="entry name" value="KOW_RPL26"/>
    <property type="match status" value="1"/>
</dbReference>
<dbReference type="PATRIC" id="fig|1618490.4.peg.436"/>
<dbReference type="PROSITE" id="PS01108">
    <property type="entry name" value="RIBOSOMAL_L24"/>
    <property type="match status" value="1"/>
</dbReference>
<sequence>MKIKKGDKVKILIGKDKGRTGEVVLSFPKKRTVLISGLNLFKKHIKSTPQTKGGIVEKERPLGVSKVMLICPSCKKTIRVKYQIDKSGSKYRICPKCKSLLDQKIVKK</sequence>
<dbReference type="InterPro" id="IPR003256">
    <property type="entry name" value="Ribosomal_uL24"/>
</dbReference>
<dbReference type="PANTHER" id="PTHR12903">
    <property type="entry name" value="MITOCHONDRIAL RIBOSOMAL PROTEIN L24"/>
    <property type="match status" value="1"/>
</dbReference>
<comment type="similarity">
    <text evidence="1 5">Belongs to the universal ribosomal protein uL24 family.</text>
</comment>
<evidence type="ECO:0000313" key="7">
    <source>
        <dbReference type="EMBL" id="KKQ70070.1"/>
    </source>
</evidence>
<accession>A0A0G0K3M2</accession>
<dbReference type="GO" id="GO:0005840">
    <property type="term" value="C:ribosome"/>
    <property type="evidence" value="ECO:0007669"/>
    <property type="project" value="UniProtKB-KW"/>
</dbReference>
<comment type="caution">
    <text evidence="7">The sequence shown here is derived from an EMBL/GenBank/DDBJ whole genome shotgun (WGS) entry which is preliminary data.</text>
</comment>
<keyword evidence="5" id="KW-0694">RNA-binding</keyword>
<dbReference type="GO" id="GO:1990904">
    <property type="term" value="C:ribonucleoprotein complex"/>
    <property type="evidence" value="ECO:0007669"/>
    <property type="project" value="UniProtKB-KW"/>
</dbReference>